<evidence type="ECO:0000256" key="1">
    <source>
        <dbReference type="ARBA" id="ARBA00004173"/>
    </source>
</evidence>
<keyword evidence="5" id="KW-0521">NADP</keyword>
<comment type="similarity">
    <text evidence="2">Belongs to the zinc-containing alcohol dehydrogenase family. Quinone oxidoreductase subfamily.</text>
</comment>
<dbReference type="PANTHER" id="PTHR43981">
    <property type="entry name" value="ENOYL-[ACYL-CARRIER-PROTEIN] REDUCTASE, MITOCHONDRIAL"/>
    <property type="match status" value="1"/>
</dbReference>
<evidence type="ECO:0000256" key="11">
    <source>
        <dbReference type="ARBA" id="ARBA00038963"/>
    </source>
</evidence>
<evidence type="ECO:0000259" key="15">
    <source>
        <dbReference type="SMART" id="SM00829"/>
    </source>
</evidence>
<evidence type="ECO:0000256" key="12">
    <source>
        <dbReference type="ARBA" id="ARBA00041058"/>
    </source>
</evidence>
<keyword evidence="6" id="KW-0809">Transit peptide</keyword>
<keyword evidence="9" id="KW-0496">Mitochondrion</keyword>
<name>A0A1B0BU50_9MUSC</name>
<keyword evidence="3" id="KW-0444">Lipid biosynthesis</keyword>
<dbReference type="InterPro" id="IPR020843">
    <property type="entry name" value="ER"/>
</dbReference>
<sequence>MWSLLNSKTFKTLSTTPRLWRRTVMTKSLIYNNFGQPINELQIIEEDIPNPIDKQVLIKILMAPVNPMDVDIIQGSIFIVQHFEQRFFEISFLGIHPFKPKILPAIGGGEFVGEILKVGELVVDLNEGDLIIPLRMHLGSWTKYKLAEEKEVYKIPEYSDLKEAATMAVNTCAAYRLLKGFVNLKPGDSIIQNGANGFLGQTIHQLCKLWGIKSLGVIRDRPDVGVLKLAMERLGATVVLTDKEIDTTDVYETNCLHKPKLALNCTGGEMAESIARHLDKCGTMVTYAGVSGKPFKISTLPSLILNQNRFTGFWITKWVEENLGSPQQVHMMNELMQLLQTKQLESPRVEIIPFDNFKEAFATCDSSCKRFMLDMTADEEVKWIGEGLCPRVAVEHCSAFGEKKTVKTNDKK</sequence>
<dbReference type="PANTHER" id="PTHR43981:SF2">
    <property type="entry name" value="ENOYL-[ACYL-CARRIER-PROTEIN] REDUCTASE, MITOCHONDRIAL"/>
    <property type="match status" value="1"/>
</dbReference>
<evidence type="ECO:0000256" key="5">
    <source>
        <dbReference type="ARBA" id="ARBA00022857"/>
    </source>
</evidence>
<evidence type="ECO:0000256" key="2">
    <source>
        <dbReference type="ARBA" id="ARBA00010371"/>
    </source>
</evidence>
<evidence type="ECO:0000256" key="8">
    <source>
        <dbReference type="ARBA" id="ARBA00023098"/>
    </source>
</evidence>
<protein>
    <recommendedName>
        <fullName evidence="12">Enoyl-[acyl-carrier-protein] reductase, mitochondrial</fullName>
        <ecNumber evidence="11">1.3.1.104</ecNumber>
    </recommendedName>
    <alternativeName>
        <fullName evidence="13">2-enoyl thioester reductase</fullName>
    </alternativeName>
</protein>
<accession>A0A1B0BU50</accession>
<evidence type="ECO:0000256" key="9">
    <source>
        <dbReference type="ARBA" id="ARBA00023128"/>
    </source>
</evidence>
<dbReference type="InterPro" id="IPR011032">
    <property type="entry name" value="GroES-like_sf"/>
</dbReference>
<proteinExistence type="inferred from homology"/>
<dbReference type="InterPro" id="IPR051034">
    <property type="entry name" value="Mito_Enoyl-ACP_Reductase"/>
</dbReference>
<dbReference type="Pfam" id="PF08240">
    <property type="entry name" value="ADH_N"/>
    <property type="match status" value="1"/>
</dbReference>
<evidence type="ECO:0000256" key="14">
    <source>
        <dbReference type="ARBA" id="ARBA00048843"/>
    </source>
</evidence>
<dbReference type="GO" id="GO:0141148">
    <property type="term" value="F:enoyl-[acyl-carrier-protein] reductase (NADPH) activity"/>
    <property type="evidence" value="ECO:0007669"/>
    <property type="project" value="UniProtKB-EC"/>
</dbReference>
<dbReference type="InterPro" id="IPR013154">
    <property type="entry name" value="ADH-like_N"/>
</dbReference>
<evidence type="ECO:0000256" key="3">
    <source>
        <dbReference type="ARBA" id="ARBA00022516"/>
    </source>
</evidence>
<dbReference type="SMART" id="SM00829">
    <property type="entry name" value="PKS_ER"/>
    <property type="match status" value="1"/>
</dbReference>
<dbReference type="EnsemblMetazoa" id="GPPI040583-RA">
    <property type="protein sequence ID" value="GPPI040583-PA"/>
    <property type="gene ID" value="GPPI040583"/>
</dbReference>
<dbReference type="Gene3D" id="3.40.50.720">
    <property type="entry name" value="NAD(P)-binding Rossmann-like Domain"/>
    <property type="match status" value="1"/>
</dbReference>
<feature type="domain" description="Enoyl reductase (ER)" evidence="15">
    <location>
        <begin position="36"/>
        <end position="373"/>
    </location>
</feature>
<organism evidence="16 17">
    <name type="scientific">Glossina palpalis gambiensis</name>
    <dbReference type="NCBI Taxonomy" id="67801"/>
    <lineage>
        <taxon>Eukaryota</taxon>
        <taxon>Metazoa</taxon>
        <taxon>Ecdysozoa</taxon>
        <taxon>Arthropoda</taxon>
        <taxon>Hexapoda</taxon>
        <taxon>Insecta</taxon>
        <taxon>Pterygota</taxon>
        <taxon>Neoptera</taxon>
        <taxon>Endopterygota</taxon>
        <taxon>Diptera</taxon>
        <taxon>Brachycera</taxon>
        <taxon>Muscomorpha</taxon>
        <taxon>Hippoboscoidea</taxon>
        <taxon>Glossinidae</taxon>
        <taxon>Glossina</taxon>
    </lineage>
</organism>
<keyword evidence="4" id="KW-0276">Fatty acid metabolism</keyword>
<reference evidence="17" key="1">
    <citation type="submission" date="2015-01" db="EMBL/GenBank/DDBJ databases">
        <authorList>
            <person name="Aksoy S."/>
            <person name="Warren W."/>
            <person name="Wilson R.K."/>
        </authorList>
    </citation>
    <scope>NUCLEOTIDE SEQUENCE [LARGE SCALE GENOMIC DNA]</scope>
    <source>
        <strain evidence="17">IAEA</strain>
    </source>
</reference>
<dbReference type="EC" id="1.3.1.104" evidence="11"/>
<keyword evidence="17" id="KW-1185">Reference proteome</keyword>
<dbReference type="SUPFAM" id="SSF50129">
    <property type="entry name" value="GroES-like"/>
    <property type="match status" value="1"/>
</dbReference>
<dbReference type="EMBL" id="JXJN01020478">
    <property type="status" value="NOT_ANNOTATED_CDS"/>
    <property type="molecule type" value="Genomic_DNA"/>
</dbReference>
<dbReference type="InterPro" id="IPR036291">
    <property type="entry name" value="NAD(P)-bd_dom_sf"/>
</dbReference>
<evidence type="ECO:0000313" key="16">
    <source>
        <dbReference type="EnsemblMetazoa" id="GPPI040583-PA"/>
    </source>
</evidence>
<evidence type="ECO:0000256" key="7">
    <source>
        <dbReference type="ARBA" id="ARBA00023002"/>
    </source>
</evidence>
<keyword evidence="7" id="KW-0560">Oxidoreductase</keyword>
<dbReference type="VEuPathDB" id="VectorBase:GPPI040583"/>
<keyword evidence="8" id="KW-0443">Lipid metabolism</keyword>
<evidence type="ECO:0000256" key="13">
    <source>
        <dbReference type="ARBA" id="ARBA00042123"/>
    </source>
</evidence>
<dbReference type="Gene3D" id="3.90.180.10">
    <property type="entry name" value="Medium-chain alcohol dehydrogenases, catalytic domain"/>
    <property type="match status" value="1"/>
</dbReference>
<dbReference type="GO" id="GO:0005739">
    <property type="term" value="C:mitochondrion"/>
    <property type="evidence" value="ECO:0007669"/>
    <property type="project" value="UniProtKB-SubCell"/>
</dbReference>
<dbReference type="Proteomes" id="UP000092460">
    <property type="component" value="Unassembled WGS sequence"/>
</dbReference>
<comment type="subcellular location">
    <subcellularLocation>
        <location evidence="1">Mitochondrion</location>
    </subcellularLocation>
</comment>
<evidence type="ECO:0000256" key="4">
    <source>
        <dbReference type="ARBA" id="ARBA00022832"/>
    </source>
</evidence>
<dbReference type="AlphaFoldDB" id="A0A1B0BU50"/>
<dbReference type="CDD" id="cd08290">
    <property type="entry name" value="ETR"/>
    <property type="match status" value="1"/>
</dbReference>
<keyword evidence="10" id="KW-0275">Fatty acid biosynthesis</keyword>
<evidence type="ECO:0000313" key="17">
    <source>
        <dbReference type="Proteomes" id="UP000092460"/>
    </source>
</evidence>
<comment type="catalytic activity">
    <reaction evidence="14">
        <text>a 2,3-saturated acyl-[ACP] + NADP(+) = a (2E)-enoyl-[ACP] + NADPH + H(+)</text>
        <dbReference type="Rhea" id="RHEA:22564"/>
        <dbReference type="Rhea" id="RHEA-COMP:9925"/>
        <dbReference type="Rhea" id="RHEA-COMP:9926"/>
        <dbReference type="ChEBI" id="CHEBI:15378"/>
        <dbReference type="ChEBI" id="CHEBI:57783"/>
        <dbReference type="ChEBI" id="CHEBI:58349"/>
        <dbReference type="ChEBI" id="CHEBI:78784"/>
        <dbReference type="ChEBI" id="CHEBI:78785"/>
        <dbReference type="EC" id="1.3.1.104"/>
    </reaction>
</comment>
<dbReference type="GO" id="GO:0006633">
    <property type="term" value="P:fatty acid biosynthetic process"/>
    <property type="evidence" value="ECO:0007669"/>
    <property type="project" value="UniProtKB-KW"/>
</dbReference>
<reference evidence="16" key="2">
    <citation type="submission" date="2020-05" db="UniProtKB">
        <authorList>
            <consortium name="EnsemblMetazoa"/>
        </authorList>
    </citation>
    <scope>IDENTIFICATION</scope>
    <source>
        <strain evidence="16">IAEA</strain>
    </source>
</reference>
<evidence type="ECO:0000256" key="10">
    <source>
        <dbReference type="ARBA" id="ARBA00023160"/>
    </source>
</evidence>
<dbReference type="STRING" id="67801.A0A1B0BU50"/>
<dbReference type="SUPFAM" id="SSF51735">
    <property type="entry name" value="NAD(P)-binding Rossmann-fold domains"/>
    <property type="match status" value="1"/>
</dbReference>
<evidence type="ECO:0000256" key="6">
    <source>
        <dbReference type="ARBA" id="ARBA00022946"/>
    </source>
</evidence>